<accession>A0A1F7X1T7</accession>
<evidence type="ECO:0000313" key="7">
    <source>
        <dbReference type="EMBL" id="OGM09042.1"/>
    </source>
</evidence>
<evidence type="ECO:0000256" key="5">
    <source>
        <dbReference type="ARBA" id="ARBA00022691"/>
    </source>
</evidence>
<proteinExistence type="inferred from homology"/>
<reference evidence="7 8" key="1">
    <citation type="journal article" date="2016" name="Nat. Commun.">
        <title>Thousands of microbial genomes shed light on interconnected biogeochemical processes in an aquifer system.</title>
        <authorList>
            <person name="Anantharaman K."/>
            <person name="Brown C.T."/>
            <person name="Hug L.A."/>
            <person name="Sharon I."/>
            <person name="Castelle C.J."/>
            <person name="Probst A.J."/>
            <person name="Thomas B.C."/>
            <person name="Singh A."/>
            <person name="Wilkins M.J."/>
            <person name="Karaoz U."/>
            <person name="Brodie E.L."/>
            <person name="Williams K.H."/>
            <person name="Hubbard S.S."/>
            <person name="Banfield J.F."/>
        </authorList>
    </citation>
    <scope>NUCLEOTIDE SEQUENCE [LARGE SCALE GENOMIC DNA]</scope>
</reference>
<sequence>MKNDSLHQPVMVNEVIEALNIDRIAHLKEVRIVDATVGLGGHSIEFVKRGINVLGIDSDFNSLKIAENNLSKACPLSHIKHMGKCFTLIKGNFRNLKRISLENNFNWVDGILFDLGISSYQLNDLQRGFSFKYRESPLDLRIDKDSSAINGMDLLNALNPSQLIDLFRITLDYRRARDLSYAIVLARNKRKIEKVVDFLNIIDKTIFSKKSIDKATLPFLALRIAVNSELQNLRESLPQTLNILKSGGRCVVICFHSGEDAIVKNIFKQMEIRKMVKIFIKKPILPGISEININKRAKSAKLRYFEKI</sequence>
<evidence type="ECO:0000256" key="1">
    <source>
        <dbReference type="ARBA" id="ARBA00010396"/>
    </source>
</evidence>
<keyword evidence="5 6" id="KW-0949">S-adenosyl-L-methionine</keyword>
<feature type="binding site" evidence="6">
    <location>
        <position position="114"/>
    </location>
    <ligand>
        <name>S-adenosyl-L-methionine</name>
        <dbReference type="ChEBI" id="CHEBI:59789"/>
    </ligand>
</feature>
<dbReference type="Proteomes" id="UP000179219">
    <property type="component" value="Unassembled WGS sequence"/>
</dbReference>
<keyword evidence="2 6" id="KW-0698">rRNA processing</keyword>
<feature type="binding site" evidence="6">
    <location>
        <position position="57"/>
    </location>
    <ligand>
        <name>S-adenosyl-L-methionine</name>
        <dbReference type="ChEBI" id="CHEBI:59789"/>
    </ligand>
</feature>
<evidence type="ECO:0000256" key="6">
    <source>
        <dbReference type="HAMAP-Rule" id="MF_01007"/>
    </source>
</evidence>
<evidence type="ECO:0000256" key="2">
    <source>
        <dbReference type="ARBA" id="ARBA00022552"/>
    </source>
</evidence>
<comment type="similarity">
    <text evidence="1 6">Belongs to the methyltransferase superfamily. RsmH family.</text>
</comment>
<keyword evidence="3 6" id="KW-0489">Methyltransferase</keyword>
<comment type="subcellular location">
    <subcellularLocation>
        <location evidence="6">Cytoplasm</location>
    </subcellularLocation>
</comment>
<dbReference type="Gene3D" id="3.40.50.150">
    <property type="entry name" value="Vaccinia Virus protein VP39"/>
    <property type="match status" value="1"/>
</dbReference>
<dbReference type="PANTHER" id="PTHR11265">
    <property type="entry name" value="S-ADENOSYL-METHYLTRANSFERASE MRAW"/>
    <property type="match status" value="1"/>
</dbReference>
<dbReference type="EC" id="2.1.1.199" evidence="6"/>
<feature type="binding site" evidence="6">
    <location>
        <begin position="40"/>
        <end position="42"/>
    </location>
    <ligand>
        <name>S-adenosyl-L-methionine</name>
        <dbReference type="ChEBI" id="CHEBI:59789"/>
    </ligand>
</feature>
<dbReference type="AlphaFoldDB" id="A0A1F7X1T7"/>
<dbReference type="Gene3D" id="1.10.150.170">
    <property type="entry name" value="Putative methyltransferase TM0872, insert domain"/>
    <property type="match status" value="1"/>
</dbReference>
<dbReference type="HAMAP" id="MF_01007">
    <property type="entry name" value="16SrRNA_methyltr_H"/>
    <property type="match status" value="1"/>
</dbReference>
<gene>
    <name evidence="6" type="primary">rsmH</name>
    <name evidence="7" type="ORF">A2159_01500</name>
</gene>
<dbReference type="SUPFAM" id="SSF53335">
    <property type="entry name" value="S-adenosyl-L-methionine-dependent methyltransferases"/>
    <property type="match status" value="1"/>
</dbReference>
<dbReference type="GO" id="GO:0005737">
    <property type="term" value="C:cytoplasm"/>
    <property type="evidence" value="ECO:0007669"/>
    <property type="project" value="UniProtKB-SubCell"/>
</dbReference>
<feature type="binding site" evidence="6">
    <location>
        <position position="93"/>
    </location>
    <ligand>
        <name>S-adenosyl-L-methionine</name>
        <dbReference type="ChEBI" id="CHEBI:59789"/>
    </ligand>
</feature>
<name>A0A1F7X1T7_9BACT</name>
<dbReference type="GO" id="GO:0071424">
    <property type="term" value="F:rRNA (cytosine-N4-)-methyltransferase activity"/>
    <property type="evidence" value="ECO:0007669"/>
    <property type="project" value="UniProtKB-UniRule"/>
</dbReference>
<comment type="caution">
    <text evidence="7">The sequence shown here is derived from an EMBL/GenBank/DDBJ whole genome shotgun (WGS) entry which is preliminary data.</text>
</comment>
<dbReference type="PIRSF" id="PIRSF004486">
    <property type="entry name" value="MraW"/>
    <property type="match status" value="1"/>
</dbReference>
<keyword evidence="4 6" id="KW-0808">Transferase</keyword>
<evidence type="ECO:0000256" key="4">
    <source>
        <dbReference type="ARBA" id="ARBA00022679"/>
    </source>
</evidence>
<dbReference type="SUPFAM" id="SSF81799">
    <property type="entry name" value="Putative methyltransferase TM0872, insert domain"/>
    <property type="match status" value="1"/>
</dbReference>
<feature type="binding site" evidence="6">
    <location>
        <position position="121"/>
    </location>
    <ligand>
        <name>S-adenosyl-L-methionine</name>
        <dbReference type="ChEBI" id="CHEBI:59789"/>
    </ligand>
</feature>
<keyword evidence="6" id="KW-0963">Cytoplasm</keyword>
<dbReference type="InterPro" id="IPR023397">
    <property type="entry name" value="SAM-dep_MeTrfase_MraW_recog"/>
</dbReference>
<evidence type="ECO:0000256" key="3">
    <source>
        <dbReference type="ARBA" id="ARBA00022603"/>
    </source>
</evidence>
<dbReference type="EMBL" id="MGFP01000032">
    <property type="protein sequence ID" value="OGM09042.1"/>
    <property type="molecule type" value="Genomic_DNA"/>
</dbReference>
<dbReference type="NCBIfam" id="TIGR00006">
    <property type="entry name" value="16S rRNA (cytosine(1402)-N(4))-methyltransferase RsmH"/>
    <property type="match status" value="1"/>
</dbReference>
<dbReference type="Pfam" id="PF01795">
    <property type="entry name" value="Methyltransf_5"/>
    <property type="match status" value="1"/>
</dbReference>
<organism evidence="7 8">
    <name type="scientific">Candidatus Woesebacteria bacterium RBG_13_34_9</name>
    <dbReference type="NCBI Taxonomy" id="1802477"/>
    <lineage>
        <taxon>Bacteria</taxon>
        <taxon>Candidatus Woeseibacteriota</taxon>
    </lineage>
</organism>
<evidence type="ECO:0000313" key="8">
    <source>
        <dbReference type="Proteomes" id="UP000179219"/>
    </source>
</evidence>
<dbReference type="InterPro" id="IPR002903">
    <property type="entry name" value="RsmH"/>
</dbReference>
<dbReference type="InterPro" id="IPR029063">
    <property type="entry name" value="SAM-dependent_MTases_sf"/>
</dbReference>
<protein>
    <recommendedName>
        <fullName evidence="6">Ribosomal RNA small subunit methyltransferase H</fullName>
        <ecNumber evidence="6">2.1.1.199</ecNumber>
    </recommendedName>
    <alternativeName>
        <fullName evidence="6">16S rRNA m(4)C1402 methyltransferase</fullName>
    </alternativeName>
    <alternativeName>
        <fullName evidence="6">rRNA (cytosine-N(4)-)-methyltransferase RsmH</fullName>
    </alternativeName>
</protein>
<dbReference type="PANTHER" id="PTHR11265:SF0">
    <property type="entry name" value="12S RRNA N4-METHYLCYTIDINE METHYLTRANSFERASE"/>
    <property type="match status" value="1"/>
</dbReference>
<comment type="catalytic activity">
    <reaction evidence="6">
        <text>cytidine(1402) in 16S rRNA + S-adenosyl-L-methionine = N(4)-methylcytidine(1402) in 16S rRNA + S-adenosyl-L-homocysteine + H(+)</text>
        <dbReference type="Rhea" id="RHEA:42928"/>
        <dbReference type="Rhea" id="RHEA-COMP:10286"/>
        <dbReference type="Rhea" id="RHEA-COMP:10287"/>
        <dbReference type="ChEBI" id="CHEBI:15378"/>
        <dbReference type="ChEBI" id="CHEBI:57856"/>
        <dbReference type="ChEBI" id="CHEBI:59789"/>
        <dbReference type="ChEBI" id="CHEBI:74506"/>
        <dbReference type="ChEBI" id="CHEBI:82748"/>
        <dbReference type="EC" id="2.1.1.199"/>
    </reaction>
</comment>
<comment type="function">
    <text evidence="6">Specifically methylates the N4 position of cytidine in position 1402 (C1402) of 16S rRNA.</text>
</comment>
<dbReference type="GO" id="GO:0070475">
    <property type="term" value="P:rRNA base methylation"/>
    <property type="evidence" value="ECO:0007669"/>
    <property type="project" value="UniProtKB-UniRule"/>
</dbReference>